<dbReference type="GO" id="GO:0061503">
    <property type="term" value="F:tRNA threonylcarbamoyladenosine dehydratase"/>
    <property type="evidence" value="ECO:0007669"/>
    <property type="project" value="TreeGrafter"/>
</dbReference>
<dbReference type="OrthoDB" id="1927214at2759"/>
<gene>
    <name evidence="2" type="ORF">CEUSTIGMA_g12998.t1</name>
</gene>
<dbReference type="SUPFAM" id="SSF69572">
    <property type="entry name" value="Activating enzymes of the ubiquitin-like proteins"/>
    <property type="match status" value="1"/>
</dbReference>
<dbReference type="AlphaFoldDB" id="A0A250XRE7"/>
<dbReference type="InterPro" id="IPR045886">
    <property type="entry name" value="ThiF/MoeB/HesA"/>
</dbReference>
<evidence type="ECO:0000313" key="3">
    <source>
        <dbReference type="Proteomes" id="UP000232323"/>
    </source>
</evidence>
<accession>A0A250XRE7</accession>
<dbReference type="Proteomes" id="UP000232323">
    <property type="component" value="Unassembled WGS sequence"/>
</dbReference>
<dbReference type="EMBL" id="BEGY01000179">
    <property type="protein sequence ID" value="GAX85583.1"/>
    <property type="molecule type" value="Genomic_DNA"/>
</dbReference>
<proteinExistence type="predicted"/>
<dbReference type="Pfam" id="PF00899">
    <property type="entry name" value="ThiF"/>
    <property type="match status" value="1"/>
</dbReference>
<feature type="domain" description="THIF-type NAD/FAD binding fold" evidence="1">
    <location>
        <begin position="87"/>
        <end position="172"/>
    </location>
</feature>
<reference evidence="2 3" key="1">
    <citation type="submission" date="2017-08" db="EMBL/GenBank/DDBJ databases">
        <title>Acidophilic green algal genome provides insights into adaptation to an acidic environment.</title>
        <authorList>
            <person name="Hirooka S."/>
            <person name="Hirose Y."/>
            <person name="Kanesaki Y."/>
            <person name="Higuchi S."/>
            <person name="Fujiwara T."/>
            <person name="Onuma R."/>
            <person name="Era A."/>
            <person name="Ohbayashi R."/>
            <person name="Uzuka A."/>
            <person name="Nozaki H."/>
            <person name="Yoshikawa H."/>
            <person name="Miyagishima S.Y."/>
        </authorList>
    </citation>
    <scope>NUCLEOTIDE SEQUENCE [LARGE SCALE GENOMIC DNA]</scope>
    <source>
        <strain evidence="2 3">NIES-2499</strain>
    </source>
</reference>
<dbReference type="STRING" id="1157962.A0A250XRE7"/>
<name>A0A250XRE7_9CHLO</name>
<dbReference type="InterPro" id="IPR000594">
    <property type="entry name" value="ThiF_NAD_FAD-bd"/>
</dbReference>
<dbReference type="PANTHER" id="PTHR43267">
    <property type="entry name" value="TRNA THREONYLCARBAMOYLADENOSINE DEHYDRATASE"/>
    <property type="match status" value="1"/>
</dbReference>
<sequence>MSKGSICTIAATSLTSFASSVLGATLYHLFIRVQTLRRKKKHVAVHNHTYSSAVNDQKTDTELSRGGTTSSVKRFREDEILSEQLTRNVQFFGEAPQQKIAESFVIVVGLGGVGSHAAHLLLRSGVGKLRLIDFDQVTLSSLNRHALATREDVGTSKARCLEKHFRNIMPEVMLL</sequence>
<evidence type="ECO:0000313" key="2">
    <source>
        <dbReference type="EMBL" id="GAX85583.1"/>
    </source>
</evidence>
<organism evidence="2 3">
    <name type="scientific">Chlamydomonas eustigma</name>
    <dbReference type="NCBI Taxonomy" id="1157962"/>
    <lineage>
        <taxon>Eukaryota</taxon>
        <taxon>Viridiplantae</taxon>
        <taxon>Chlorophyta</taxon>
        <taxon>core chlorophytes</taxon>
        <taxon>Chlorophyceae</taxon>
        <taxon>CS clade</taxon>
        <taxon>Chlamydomonadales</taxon>
        <taxon>Chlamydomonadaceae</taxon>
        <taxon>Chlamydomonas</taxon>
    </lineage>
</organism>
<keyword evidence="3" id="KW-1185">Reference proteome</keyword>
<dbReference type="Gene3D" id="3.40.50.720">
    <property type="entry name" value="NAD(P)-binding Rossmann-like Domain"/>
    <property type="match status" value="1"/>
</dbReference>
<dbReference type="PANTHER" id="PTHR43267:SF2">
    <property type="entry name" value="TRNA THREONYLCARBAMOYLADENOSINE DEHYDRATASE 1-RELATED"/>
    <property type="match status" value="1"/>
</dbReference>
<evidence type="ECO:0000259" key="1">
    <source>
        <dbReference type="Pfam" id="PF00899"/>
    </source>
</evidence>
<dbReference type="InterPro" id="IPR035985">
    <property type="entry name" value="Ubiquitin-activating_enz"/>
</dbReference>
<dbReference type="GO" id="GO:0009536">
    <property type="term" value="C:plastid"/>
    <property type="evidence" value="ECO:0007669"/>
    <property type="project" value="TreeGrafter"/>
</dbReference>
<dbReference type="GO" id="GO:0008641">
    <property type="term" value="F:ubiquitin-like modifier activating enzyme activity"/>
    <property type="evidence" value="ECO:0007669"/>
    <property type="project" value="InterPro"/>
</dbReference>
<protein>
    <recommendedName>
        <fullName evidence="1">THIF-type NAD/FAD binding fold domain-containing protein</fullName>
    </recommendedName>
</protein>
<dbReference type="GO" id="GO:0061504">
    <property type="term" value="P:cyclic threonylcarbamoyladenosine biosynthetic process"/>
    <property type="evidence" value="ECO:0007669"/>
    <property type="project" value="TreeGrafter"/>
</dbReference>
<comment type="caution">
    <text evidence="2">The sequence shown here is derived from an EMBL/GenBank/DDBJ whole genome shotgun (WGS) entry which is preliminary data.</text>
</comment>